<feature type="domain" description="Activator of Hsp90 ATPase homologue 1/2-like C-terminal" evidence="2">
    <location>
        <begin position="12"/>
        <end position="131"/>
    </location>
</feature>
<dbReference type="InterPro" id="IPR023393">
    <property type="entry name" value="START-like_dom_sf"/>
</dbReference>
<proteinExistence type="inferred from homology"/>
<dbReference type="Proteomes" id="UP001499933">
    <property type="component" value="Unassembled WGS sequence"/>
</dbReference>
<evidence type="ECO:0000313" key="3">
    <source>
        <dbReference type="EMBL" id="GAA1948747.1"/>
    </source>
</evidence>
<comment type="similarity">
    <text evidence="1">Belongs to the AHA1 family.</text>
</comment>
<accession>A0ABP5BQ52</accession>
<dbReference type="EMBL" id="BAAAOG010000001">
    <property type="protein sequence ID" value="GAA1948747.1"/>
    <property type="molecule type" value="Genomic_DNA"/>
</dbReference>
<organism evidence="3 4">
    <name type="scientific">Microbacterium deminutum</name>
    <dbReference type="NCBI Taxonomy" id="344164"/>
    <lineage>
        <taxon>Bacteria</taxon>
        <taxon>Bacillati</taxon>
        <taxon>Actinomycetota</taxon>
        <taxon>Actinomycetes</taxon>
        <taxon>Micrococcales</taxon>
        <taxon>Microbacteriaceae</taxon>
        <taxon>Microbacterium</taxon>
    </lineage>
</organism>
<dbReference type="RefSeq" id="WP_344091495.1">
    <property type="nucleotide sequence ID" value="NZ_BAAAOG010000001.1"/>
</dbReference>
<name>A0ABP5BQ52_9MICO</name>
<dbReference type="SUPFAM" id="SSF55961">
    <property type="entry name" value="Bet v1-like"/>
    <property type="match status" value="1"/>
</dbReference>
<dbReference type="InterPro" id="IPR013538">
    <property type="entry name" value="ASHA1/2-like_C"/>
</dbReference>
<sequence length="140" mass="15693">MHELTEEALVAASLDTVWVDFTDAACLAEWYWPPRFETEALVELEPQGRWEVRSAVADLAVEATVLAIDAPRALRLQWRWAGEEHATDVEIALEPAADDATRVIVRHAGFVSAEERENHVEGWSSCLQRLIARHGLPPRG</sequence>
<evidence type="ECO:0000259" key="2">
    <source>
        <dbReference type="Pfam" id="PF08327"/>
    </source>
</evidence>
<reference evidence="4" key="1">
    <citation type="journal article" date="2019" name="Int. J. Syst. Evol. Microbiol.">
        <title>The Global Catalogue of Microorganisms (GCM) 10K type strain sequencing project: providing services to taxonomists for standard genome sequencing and annotation.</title>
        <authorList>
            <consortium name="The Broad Institute Genomics Platform"/>
            <consortium name="The Broad Institute Genome Sequencing Center for Infectious Disease"/>
            <person name="Wu L."/>
            <person name="Ma J."/>
        </authorList>
    </citation>
    <scope>NUCLEOTIDE SEQUENCE [LARGE SCALE GENOMIC DNA]</scope>
    <source>
        <strain evidence="4">JCM 14901</strain>
    </source>
</reference>
<dbReference type="Pfam" id="PF08327">
    <property type="entry name" value="AHSA1"/>
    <property type="match status" value="1"/>
</dbReference>
<evidence type="ECO:0000313" key="4">
    <source>
        <dbReference type="Proteomes" id="UP001499933"/>
    </source>
</evidence>
<protein>
    <recommendedName>
        <fullName evidence="2">Activator of Hsp90 ATPase homologue 1/2-like C-terminal domain-containing protein</fullName>
    </recommendedName>
</protein>
<comment type="caution">
    <text evidence="3">The sequence shown here is derived from an EMBL/GenBank/DDBJ whole genome shotgun (WGS) entry which is preliminary data.</text>
</comment>
<evidence type="ECO:0000256" key="1">
    <source>
        <dbReference type="ARBA" id="ARBA00006817"/>
    </source>
</evidence>
<dbReference type="CDD" id="cd07814">
    <property type="entry name" value="SRPBCC_CalC_Aha1-like"/>
    <property type="match status" value="1"/>
</dbReference>
<gene>
    <name evidence="3" type="ORF">GCM10009776_08480</name>
</gene>
<keyword evidence="4" id="KW-1185">Reference proteome</keyword>
<dbReference type="Gene3D" id="3.30.530.20">
    <property type="match status" value="1"/>
</dbReference>